<evidence type="ECO:0000313" key="1">
    <source>
        <dbReference type="EnsemblPlants" id="TuG1812G0100003733.01.T01.cds266916"/>
    </source>
</evidence>
<evidence type="ECO:0000313" key="2">
    <source>
        <dbReference type="Proteomes" id="UP000015106"/>
    </source>
</evidence>
<reference evidence="2" key="1">
    <citation type="journal article" date="2013" name="Nature">
        <title>Draft genome of the wheat A-genome progenitor Triticum urartu.</title>
        <authorList>
            <person name="Ling H.Q."/>
            <person name="Zhao S."/>
            <person name="Liu D."/>
            <person name="Wang J."/>
            <person name="Sun H."/>
            <person name="Zhang C."/>
            <person name="Fan H."/>
            <person name="Li D."/>
            <person name="Dong L."/>
            <person name="Tao Y."/>
            <person name="Gao C."/>
            <person name="Wu H."/>
            <person name="Li Y."/>
            <person name="Cui Y."/>
            <person name="Guo X."/>
            <person name="Zheng S."/>
            <person name="Wang B."/>
            <person name="Yu K."/>
            <person name="Liang Q."/>
            <person name="Yang W."/>
            <person name="Lou X."/>
            <person name="Chen J."/>
            <person name="Feng M."/>
            <person name="Jian J."/>
            <person name="Zhang X."/>
            <person name="Luo G."/>
            <person name="Jiang Y."/>
            <person name="Liu J."/>
            <person name="Wang Z."/>
            <person name="Sha Y."/>
            <person name="Zhang B."/>
            <person name="Wu H."/>
            <person name="Tang D."/>
            <person name="Shen Q."/>
            <person name="Xue P."/>
            <person name="Zou S."/>
            <person name="Wang X."/>
            <person name="Liu X."/>
            <person name="Wang F."/>
            <person name="Yang Y."/>
            <person name="An X."/>
            <person name="Dong Z."/>
            <person name="Zhang K."/>
            <person name="Zhang X."/>
            <person name="Luo M.C."/>
            <person name="Dvorak J."/>
            <person name="Tong Y."/>
            <person name="Wang J."/>
            <person name="Yang H."/>
            <person name="Li Z."/>
            <person name="Wang D."/>
            <person name="Zhang A."/>
            <person name="Wang J."/>
        </authorList>
    </citation>
    <scope>NUCLEOTIDE SEQUENCE</scope>
    <source>
        <strain evidence="2">cv. G1812</strain>
    </source>
</reference>
<dbReference type="Gramene" id="TuG1812G0100003733.01.T01">
    <property type="protein sequence ID" value="TuG1812G0100003733.01.T01.cds266916"/>
    <property type="gene ID" value="TuG1812G0100003733.01"/>
</dbReference>
<sequence>MGGSADLGYGGRAVLGGGGRAVGRQCKSGRREGIKAAEAMPLGNATGGDRSWPVLAPGDARAMSGGRRRGGGVCLRQFSDDEVLFANLPMNWEYNINFGTEGVY</sequence>
<reference evidence="1" key="2">
    <citation type="submission" date="2018-03" db="EMBL/GenBank/DDBJ databases">
        <title>The Triticum urartu genome reveals the dynamic nature of wheat genome evolution.</title>
        <authorList>
            <person name="Ling H."/>
            <person name="Ma B."/>
            <person name="Shi X."/>
            <person name="Liu H."/>
            <person name="Dong L."/>
            <person name="Sun H."/>
            <person name="Cao Y."/>
            <person name="Gao Q."/>
            <person name="Zheng S."/>
            <person name="Li Y."/>
            <person name="Yu Y."/>
            <person name="Du H."/>
            <person name="Qi M."/>
            <person name="Li Y."/>
            <person name="Yu H."/>
            <person name="Cui Y."/>
            <person name="Wang N."/>
            <person name="Chen C."/>
            <person name="Wu H."/>
            <person name="Zhao Y."/>
            <person name="Zhang J."/>
            <person name="Li Y."/>
            <person name="Zhou W."/>
            <person name="Zhang B."/>
            <person name="Hu W."/>
            <person name="Eijk M."/>
            <person name="Tang J."/>
            <person name="Witsenboer H."/>
            <person name="Zhao S."/>
            <person name="Li Z."/>
            <person name="Zhang A."/>
            <person name="Wang D."/>
            <person name="Liang C."/>
        </authorList>
    </citation>
    <scope>NUCLEOTIDE SEQUENCE [LARGE SCALE GENOMIC DNA]</scope>
    <source>
        <strain evidence="1">cv. G1812</strain>
    </source>
</reference>
<name>A0A8R7K4R4_TRIUA</name>
<dbReference type="EnsemblPlants" id="TuG1812G0100003733.01.T01">
    <property type="protein sequence ID" value="TuG1812G0100003733.01.T01.cds266916"/>
    <property type="gene ID" value="TuG1812G0100003733.01"/>
</dbReference>
<organism evidence="1 2">
    <name type="scientific">Triticum urartu</name>
    <name type="common">Red wild einkorn</name>
    <name type="synonym">Crithodium urartu</name>
    <dbReference type="NCBI Taxonomy" id="4572"/>
    <lineage>
        <taxon>Eukaryota</taxon>
        <taxon>Viridiplantae</taxon>
        <taxon>Streptophyta</taxon>
        <taxon>Embryophyta</taxon>
        <taxon>Tracheophyta</taxon>
        <taxon>Spermatophyta</taxon>
        <taxon>Magnoliopsida</taxon>
        <taxon>Liliopsida</taxon>
        <taxon>Poales</taxon>
        <taxon>Poaceae</taxon>
        <taxon>BOP clade</taxon>
        <taxon>Pooideae</taxon>
        <taxon>Triticodae</taxon>
        <taxon>Triticeae</taxon>
        <taxon>Triticinae</taxon>
        <taxon>Triticum</taxon>
    </lineage>
</organism>
<proteinExistence type="predicted"/>
<accession>A0A8R7K4R4</accession>
<reference evidence="1" key="3">
    <citation type="submission" date="2022-06" db="UniProtKB">
        <authorList>
            <consortium name="EnsemblPlants"/>
        </authorList>
    </citation>
    <scope>IDENTIFICATION</scope>
</reference>
<dbReference type="Proteomes" id="UP000015106">
    <property type="component" value="Chromosome 1"/>
</dbReference>
<dbReference type="AlphaFoldDB" id="A0A8R7K4R4"/>
<keyword evidence="2" id="KW-1185">Reference proteome</keyword>
<protein>
    <submittedName>
        <fullName evidence="1">Uncharacterized protein</fullName>
    </submittedName>
</protein>